<gene>
    <name evidence="2" type="ORF">A2261_01925</name>
</gene>
<dbReference type="Gene3D" id="3.90.79.10">
    <property type="entry name" value="Nucleoside Triphosphate Pyrophosphohydrolase"/>
    <property type="match status" value="1"/>
</dbReference>
<dbReference type="AlphaFoldDB" id="A0A1F6NLW3"/>
<dbReference type="PANTHER" id="PTHR10885:SF0">
    <property type="entry name" value="ISOPENTENYL-DIPHOSPHATE DELTA-ISOMERASE"/>
    <property type="match status" value="1"/>
</dbReference>
<sequence>MEMLDIVNENDEVIGTTTQTDAYAQKLPHRIVHVLVFDNDGRMALQLRSQHKKFCPGYWCTAAGGHVQTTEDYQTAAQREYQEEIGAQSELELVSKDLYCDQNGINKFLATFKTVYIGKFNINPIAVDEVRYFTIEELRTMIADNEKIHPELLFLLKKYYL</sequence>
<feature type="domain" description="Nudix hydrolase" evidence="1">
    <location>
        <begin position="27"/>
        <end position="156"/>
    </location>
</feature>
<dbReference type="Proteomes" id="UP000177803">
    <property type="component" value="Unassembled WGS sequence"/>
</dbReference>
<reference evidence="2 3" key="1">
    <citation type="journal article" date="2016" name="Nat. Commun.">
        <title>Thousands of microbial genomes shed light on interconnected biogeochemical processes in an aquifer system.</title>
        <authorList>
            <person name="Anantharaman K."/>
            <person name="Brown C.T."/>
            <person name="Hug L.A."/>
            <person name="Sharon I."/>
            <person name="Castelle C.J."/>
            <person name="Probst A.J."/>
            <person name="Thomas B.C."/>
            <person name="Singh A."/>
            <person name="Wilkins M.J."/>
            <person name="Karaoz U."/>
            <person name="Brodie E.L."/>
            <person name="Williams K.H."/>
            <person name="Hubbard S.S."/>
            <person name="Banfield J.F."/>
        </authorList>
    </citation>
    <scope>NUCLEOTIDE SEQUENCE [LARGE SCALE GENOMIC DNA]</scope>
</reference>
<evidence type="ECO:0000313" key="2">
    <source>
        <dbReference type="EMBL" id="OGH84624.1"/>
    </source>
</evidence>
<organism evidence="2 3">
    <name type="scientific">Candidatus Magasanikbacteria bacterium RIFOXYA2_FULL_44_8</name>
    <dbReference type="NCBI Taxonomy" id="1798696"/>
    <lineage>
        <taxon>Bacteria</taxon>
        <taxon>Candidatus Magasanikiibacteriota</taxon>
    </lineage>
</organism>
<dbReference type="InterPro" id="IPR015797">
    <property type="entry name" value="NUDIX_hydrolase-like_dom_sf"/>
</dbReference>
<dbReference type="PANTHER" id="PTHR10885">
    <property type="entry name" value="ISOPENTENYL-DIPHOSPHATE DELTA-ISOMERASE"/>
    <property type="match status" value="1"/>
</dbReference>
<protein>
    <recommendedName>
        <fullName evidence="1">Nudix hydrolase domain-containing protein</fullName>
    </recommendedName>
</protein>
<evidence type="ECO:0000259" key="1">
    <source>
        <dbReference type="PROSITE" id="PS51462"/>
    </source>
</evidence>
<dbReference type="Pfam" id="PF00293">
    <property type="entry name" value="NUDIX"/>
    <property type="match status" value="1"/>
</dbReference>
<dbReference type="EMBL" id="MFQR01000011">
    <property type="protein sequence ID" value="OGH84624.1"/>
    <property type="molecule type" value="Genomic_DNA"/>
</dbReference>
<dbReference type="SUPFAM" id="SSF55811">
    <property type="entry name" value="Nudix"/>
    <property type="match status" value="1"/>
</dbReference>
<dbReference type="PROSITE" id="PS51462">
    <property type="entry name" value="NUDIX"/>
    <property type="match status" value="1"/>
</dbReference>
<comment type="caution">
    <text evidence="2">The sequence shown here is derived from an EMBL/GenBank/DDBJ whole genome shotgun (WGS) entry which is preliminary data.</text>
</comment>
<dbReference type="InterPro" id="IPR000086">
    <property type="entry name" value="NUDIX_hydrolase_dom"/>
</dbReference>
<proteinExistence type="predicted"/>
<dbReference type="GO" id="GO:0003824">
    <property type="term" value="F:catalytic activity"/>
    <property type="evidence" value="ECO:0007669"/>
    <property type="project" value="UniProtKB-ARBA"/>
</dbReference>
<evidence type="ECO:0000313" key="3">
    <source>
        <dbReference type="Proteomes" id="UP000177803"/>
    </source>
</evidence>
<name>A0A1F6NLW3_9BACT</name>
<accession>A0A1F6NLW3</accession>